<protein>
    <recommendedName>
        <fullName evidence="2">DUF7601 domain-containing protein</fullName>
    </recommendedName>
</protein>
<dbReference type="AlphaFoldDB" id="A0A329UBK4"/>
<dbReference type="EMBL" id="PRLE01000005">
    <property type="protein sequence ID" value="RAW58298.1"/>
    <property type="molecule type" value="Genomic_DNA"/>
</dbReference>
<dbReference type="Pfam" id="PF24547">
    <property type="entry name" value="DUF7601"/>
    <property type="match status" value="1"/>
</dbReference>
<evidence type="ECO:0000256" key="1">
    <source>
        <dbReference type="SAM" id="SignalP"/>
    </source>
</evidence>
<dbReference type="Gene3D" id="2.60.40.1140">
    <property type="entry name" value="Collagen-binding surface protein Cna, B-type domain"/>
    <property type="match status" value="1"/>
</dbReference>
<dbReference type="Proteomes" id="UP000250583">
    <property type="component" value="Unassembled WGS sequence"/>
</dbReference>
<feature type="domain" description="DUF7601" evidence="2">
    <location>
        <begin position="193"/>
        <end position="317"/>
    </location>
</feature>
<dbReference type="Gene3D" id="2.60.40.3050">
    <property type="match status" value="1"/>
</dbReference>
<dbReference type="RefSeq" id="WP_112148889.1">
    <property type="nucleotide sequence ID" value="NZ_PRLE01000005.1"/>
</dbReference>
<dbReference type="OrthoDB" id="2062175at2"/>
<dbReference type="InterPro" id="IPR055382">
    <property type="entry name" value="DUF7601"/>
</dbReference>
<comment type="caution">
    <text evidence="3">The sequence shown here is derived from an EMBL/GenBank/DDBJ whole genome shotgun (WGS) entry which is preliminary data.</text>
</comment>
<gene>
    <name evidence="3" type="ORF">C4N22_10150</name>
</gene>
<sequence length="366" mass="38980">MKLKKLFAGVVAAAMIATMAFPAFAATEGLGSKGFTVENNKSFEFDKVWVTNDERDSSIVAPGAALTMTVQNNGQPVTYPQGATPASLELKVNSNDTAGKTASFTVDLPNYSVPGKYTYILKENDPNVAGVVANDNLYQVTVWALQDEANTTGGNHIKECGVKLSQVQLVDGGYVEVTGKGKLSSVENTYQAGTVTVTKHVTGNMGDKSTKFSFKVVLESTKPVNSVVAGNKTFEFATTPNVNGKYTAEQTYELADGETWTITNLPFGVTYTVYEMSGTTAVEDQGTLVVAEDGADSKTYKVTYTSQSGSLNEETEGHKIAATVENNCGAEIDTGVILDNAPYILMLAVVAGAAMTLVIKKRREEE</sequence>
<feature type="signal peptide" evidence="1">
    <location>
        <begin position="1"/>
        <end position="25"/>
    </location>
</feature>
<evidence type="ECO:0000313" key="4">
    <source>
        <dbReference type="Proteomes" id="UP000250583"/>
    </source>
</evidence>
<accession>A0A329UBK4</accession>
<proteinExistence type="predicted"/>
<reference evidence="3 4" key="1">
    <citation type="submission" date="2018-02" db="EMBL/GenBank/DDBJ databases">
        <title>Complete genome sequencing of Faecalibacterium prausnitzii strains isolated from the human gut.</title>
        <authorList>
            <person name="Fitzgerald B.C."/>
            <person name="Shkoporov A.N."/>
            <person name="Ross P.R."/>
            <person name="Hill C."/>
        </authorList>
    </citation>
    <scope>NUCLEOTIDE SEQUENCE [LARGE SCALE GENOMIC DNA]</scope>
    <source>
        <strain evidence="3 4">APC923/61-1</strain>
    </source>
</reference>
<organism evidence="3 4">
    <name type="scientific">Faecalibacterium prausnitzii</name>
    <dbReference type="NCBI Taxonomy" id="853"/>
    <lineage>
        <taxon>Bacteria</taxon>
        <taxon>Bacillati</taxon>
        <taxon>Bacillota</taxon>
        <taxon>Clostridia</taxon>
        <taxon>Eubacteriales</taxon>
        <taxon>Oscillospiraceae</taxon>
        <taxon>Faecalibacterium</taxon>
    </lineage>
</organism>
<feature type="chain" id="PRO_5016367930" description="DUF7601 domain-containing protein" evidence="1">
    <location>
        <begin position="26"/>
        <end position="366"/>
    </location>
</feature>
<dbReference type="InterPro" id="IPR038174">
    <property type="entry name" value="Strep_pil_link_sf"/>
</dbReference>
<evidence type="ECO:0000259" key="2">
    <source>
        <dbReference type="Pfam" id="PF24547"/>
    </source>
</evidence>
<evidence type="ECO:0000313" key="3">
    <source>
        <dbReference type="EMBL" id="RAW58298.1"/>
    </source>
</evidence>
<name>A0A329UBK4_9FIRM</name>
<keyword evidence="1" id="KW-0732">Signal</keyword>